<organism evidence="10 11">
    <name type="scientific">Granulicella aggregans</name>
    <dbReference type="NCBI Taxonomy" id="474949"/>
    <lineage>
        <taxon>Bacteria</taxon>
        <taxon>Pseudomonadati</taxon>
        <taxon>Acidobacteriota</taxon>
        <taxon>Terriglobia</taxon>
        <taxon>Terriglobales</taxon>
        <taxon>Acidobacteriaceae</taxon>
        <taxon>Granulicella</taxon>
    </lineage>
</organism>
<dbReference type="SUPFAM" id="SSF56935">
    <property type="entry name" value="Porins"/>
    <property type="match status" value="1"/>
</dbReference>
<accession>A0A7W7ZER9</accession>
<dbReference type="Proteomes" id="UP000540989">
    <property type="component" value="Unassembled WGS sequence"/>
</dbReference>
<dbReference type="Gene3D" id="2.170.130.10">
    <property type="entry name" value="TonB-dependent receptor, plug domain"/>
    <property type="match status" value="1"/>
</dbReference>
<dbReference type="Gene3D" id="2.40.170.20">
    <property type="entry name" value="TonB-dependent receptor, beta-barrel domain"/>
    <property type="match status" value="1"/>
</dbReference>
<dbReference type="GO" id="GO:0009279">
    <property type="term" value="C:cell outer membrane"/>
    <property type="evidence" value="ECO:0007669"/>
    <property type="project" value="UniProtKB-SubCell"/>
</dbReference>
<proteinExistence type="inferred from homology"/>
<evidence type="ECO:0000256" key="7">
    <source>
        <dbReference type="ARBA" id="ARBA00023237"/>
    </source>
</evidence>
<name>A0A7W7ZER9_9BACT</name>
<dbReference type="PANTHER" id="PTHR30069">
    <property type="entry name" value="TONB-DEPENDENT OUTER MEMBRANE RECEPTOR"/>
    <property type="match status" value="1"/>
</dbReference>
<comment type="caution">
    <text evidence="10">The sequence shown here is derived from an EMBL/GenBank/DDBJ whole genome shotgun (WGS) entry which is preliminary data.</text>
</comment>
<dbReference type="AlphaFoldDB" id="A0A7W7ZER9"/>
<dbReference type="Pfam" id="PF07715">
    <property type="entry name" value="Plug"/>
    <property type="match status" value="1"/>
</dbReference>
<gene>
    <name evidence="10" type="ORF">HDF16_002722</name>
</gene>
<dbReference type="PROSITE" id="PS52016">
    <property type="entry name" value="TONB_DEPENDENT_REC_3"/>
    <property type="match status" value="1"/>
</dbReference>
<keyword evidence="7 8" id="KW-0998">Cell outer membrane</keyword>
<protein>
    <submittedName>
        <fullName evidence="10">Iron complex outermembrane receptor protein/vitamin B12 transporter</fullName>
    </submittedName>
</protein>
<evidence type="ECO:0000256" key="3">
    <source>
        <dbReference type="ARBA" id="ARBA00022452"/>
    </source>
</evidence>
<keyword evidence="2 8" id="KW-0813">Transport</keyword>
<evidence type="ECO:0000256" key="6">
    <source>
        <dbReference type="ARBA" id="ARBA00023136"/>
    </source>
</evidence>
<dbReference type="InterPro" id="IPR012910">
    <property type="entry name" value="Plug_dom"/>
</dbReference>
<comment type="subcellular location">
    <subcellularLocation>
        <location evidence="1 8">Cell outer membrane</location>
        <topology evidence="1 8">Multi-pass membrane protein</topology>
    </subcellularLocation>
</comment>
<evidence type="ECO:0000256" key="2">
    <source>
        <dbReference type="ARBA" id="ARBA00022448"/>
    </source>
</evidence>
<dbReference type="SUPFAM" id="SSF49464">
    <property type="entry name" value="Carboxypeptidase regulatory domain-like"/>
    <property type="match status" value="1"/>
</dbReference>
<dbReference type="InterPro" id="IPR039426">
    <property type="entry name" value="TonB-dep_rcpt-like"/>
</dbReference>
<keyword evidence="3 8" id="KW-1134">Transmembrane beta strand</keyword>
<comment type="similarity">
    <text evidence="8">Belongs to the TonB-dependent receptor family.</text>
</comment>
<dbReference type="InterPro" id="IPR036942">
    <property type="entry name" value="Beta-barrel_TonB_sf"/>
</dbReference>
<evidence type="ECO:0000256" key="5">
    <source>
        <dbReference type="ARBA" id="ARBA00022729"/>
    </source>
</evidence>
<dbReference type="EMBL" id="JACHIP010000003">
    <property type="protein sequence ID" value="MBB5058016.1"/>
    <property type="molecule type" value="Genomic_DNA"/>
</dbReference>
<evidence type="ECO:0000256" key="4">
    <source>
        <dbReference type="ARBA" id="ARBA00022692"/>
    </source>
</evidence>
<feature type="domain" description="TonB-dependent receptor plug" evidence="9">
    <location>
        <begin position="134"/>
        <end position="235"/>
    </location>
</feature>
<keyword evidence="4 8" id="KW-0812">Transmembrane</keyword>
<keyword evidence="11" id="KW-1185">Reference proteome</keyword>
<evidence type="ECO:0000313" key="11">
    <source>
        <dbReference type="Proteomes" id="UP000540989"/>
    </source>
</evidence>
<dbReference type="InterPro" id="IPR037066">
    <property type="entry name" value="Plug_dom_sf"/>
</dbReference>
<evidence type="ECO:0000256" key="1">
    <source>
        <dbReference type="ARBA" id="ARBA00004571"/>
    </source>
</evidence>
<dbReference type="GO" id="GO:0015344">
    <property type="term" value="F:siderophore uptake transmembrane transporter activity"/>
    <property type="evidence" value="ECO:0007669"/>
    <property type="project" value="TreeGrafter"/>
</dbReference>
<keyword evidence="6 8" id="KW-0472">Membrane</keyword>
<dbReference type="PANTHER" id="PTHR30069:SF29">
    <property type="entry name" value="HEMOGLOBIN AND HEMOGLOBIN-HAPTOGLOBIN-BINDING PROTEIN 1-RELATED"/>
    <property type="match status" value="1"/>
</dbReference>
<keyword evidence="5" id="KW-0732">Signal</keyword>
<keyword evidence="10" id="KW-0675">Receptor</keyword>
<reference evidence="10 11" key="1">
    <citation type="submission" date="2020-08" db="EMBL/GenBank/DDBJ databases">
        <title>Genomic Encyclopedia of Type Strains, Phase IV (KMG-V): Genome sequencing to study the core and pangenomes of soil and plant-associated prokaryotes.</title>
        <authorList>
            <person name="Whitman W."/>
        </authorList>
    </citation>
    <scope>NUCLEOTIDE SEQUENCE [LARGE SCALE GENOMIC DNA]</scope>
    <source>
        <strain evidence="10 11">M8UP14</strain>
    </source>
</reference>
<sequence>MKEVVLRSITNVRAGIYMLAALLLLVTNANAVIVKGTVTDPLGAVVIGARIQLIQGQQVIALGVSGVDGIFEIRSTAKGRFRLLGSAATFTPGVGKDFYGGVTEVVSQNVVLEIASVTEQVTVTATGIETPVQQTSAALSLIGYEEFATRLGVVDALRQAPGVQFVQQGQLGGVSSLFVRGGSSTANKVLIDGITAEDVGGVFDYGTLSSTAISSAELYRGPNSVLYGSDAGAAVVSFNTPRGESVRPVFVYKGEGGNFSTYRNQAEFSGTRQKLDYYAAFSRLNTSNALPLDEYHSITEAANLGYALFPGVLARFTLRNGVSASGLPGAHDFFGISNNGKQSDQDLYSGLTLESRTNNDRWHNLVRYGVTRKREQFAQYAYEGTVIPVFGFPENFGNVVTIRGANGYSATGQTSFFGSNSNASTNRDELFFQSDYAFSRHLSGLGSFRYENERGTFVLPDFVENERIKRTNYEYTLQFQGDIKNRLFYSVGGAIEKNHLYGIAGTPRIGLAYVPVRISNGWFRGTKVRASAATGVQEPTLSLEFASLYTQLQENDPNAAVDIAAYNIRQPTAQRSRSYDAGVEQNIHGERLIFKAGYFHNVFDRQLEGIDSNGLQQYFGLSPTVANTLFEGYVNSLAFRGQGAETEIEWQAMKHLFVRGGYTYLNAKVIQSFATDAAAAQNGIPTTNPNLPGIAIGAFSPLVGARPFRRAPHTGYFAVQYSVSKFSVGMTGTLASRSDDSTFLGFSDVNGDNTLLLPNRDLDFAYAKLDAHASVAATRKLTLFTQLDNLLSQQHIGPIGYPSLPFTARGGLTYRFGGE</sequence>
<evidence type="ECO:0000259" key="9">
    <source>
        <dbReference type="Pfam" id="PF07715"/>
    </source>
</evidence>
<evidence type="ECO:0000256" key="8">
    <source>
        <dbReference type="PROSITE-ProRule" id="PRU01360"/>
    </source>
</evidence>
<dbReference type="InterPro" id="IPR008969">
    <property type="entry name" value="CarboxyPept-like_regulatory"/>
</dbReference>
<evidence type="ECO:0000313" key="10">
    <source>
        <dbReference type="EMBL" id="MBB5058016.1"/>
    </source>
</evidence>
<dbReference type="GO" id="GO:0044718">
    <property type="term" value="P:siderophore transmembrane transport"/>
    <property type="evidence" value="ECO:0007669"/>
    <property type="project" value="TreeGrafter"/>
</dbReference>